<name>A0A1I5UVF3_9SPHN</name>
<organism evidence="1 2">
    <name type="scientific">Sphingomonas rubra</name>
    <dbReference type="NCBI Taxonomy" id="634430"/>
    <lineage>
        <taxon>Bacteria</taxon>
        <taxon>Pseudomonadati</taxon>
        <taxon>Pseudomonadota</taxon>
        <taxon>Alphaproteobacteria</taxon>
        <taxon>Sphingomonadales</taxon>
        <taxon>Sphingomonadaceae</taxon>
        <taxon>Sphingomonas</taxon>
    </lineage>
</organism>
<dbReference type="Proteomes" id="UP000199586">
    <property type="component" value="Unassembled WGS sequence"/>
</dbReference>
<protein>
    <submittedName>
        <fullName evidence="1">Putative transposase</fullName>
    </submittedName>
</protein>
<evidence type="ECO:0000313" key="2">
    <source>
        <dbReference type="Proteomes" id="UP000199586"/>
    </source>
</evidence>
<dbReference type="EMBL" id="FOXP01000017">
    <property type="protein sequence ID" value="SFP99223.1"/>
    <property type="molecule type" value="Genomic_DNA"/>
</dbReference>
<evidence type="ECO:0000313" key="1">
    <source>
        <dbReference type="EMBL" id="SFP99223.1"/>
    </source>
</evidence>
<gene>
    <name evidence="1" type="ORF">SAMN04488241_1178</name>
</gene>
<dbReference type="AlphaFoldDB" id="A0A1I5UVF3"/>
<sequence length="52" mass="6300">MLRFRQINSLQNFTSVHASLHNLFSLERHLIDRQTYRERRSAMLVEWQVLAS</sequence>
<accession>A0A1I5UVF3</accession>
<reference evidence="1 2" key="1">
    <citation type="submission" date="2016-10" db="EMBL/GenBank/DDBJ databases">
        <authorList>
            <person name="de Groot N.N."/>
        </authorList>
    </citation>
    <scope>NUCLEOTIDE SEQUENCE [LARGE SCALE GENOMIC DNA]</scope>
    <source>
        <strain evidence="1 2">CGMCC 1.9113</strain>
    </source>
</reference>
<proteinExistence type="predicted"/>
<dbReference type="STRING" id="634430.SAMN04488241_1178"/>
<keyword evidence="2" id="KW-1185">Reference proteome</keyword>